<feature type="transmembrane region" description="Helical" evidence="7">
    <location>
        <begin position="559"/>
        <end position="580"/>
    </location>
</feature>
<feature type="transmembrane region" description="Helical" evidence="7">
    <location>
        <begin position="424"/>
        <end position="441"/>
    </location>
</feature>
<reference evidence="9 10" key="1">
    <citation type="submission" date="2024-01" db="EMBL/GenBank/DDBJ databases">
        <authorList>
            <person name="Allen C."/>
            <person name="Tagirdzhanova G."/>
        </authorList>
    </citation>
    <scope>NUCLEOTIDE SEQUENCE [LARGE SCALE GENOMIC DNA]</scope>
</reference>
<organism evidence="9 10">
    <name type="scientific">Sporothrix curviconia</name>
    <dbReference type="NCBI Taxonomy" id="1260050"/>
    <lineage>
        <taxon>Eukaryota</taxon>
        <taxon>Fungi</taxon>
        <taxon>Dikarya</taxon>
        <taxon>Ascomycota</taxon>
        <taxon>Pezizomycotina</taxon>
        <taxon>Sordariomycetes</taxon>
        <taxon>Sordariomycetidae</taxon>
        <taxon>Ophiostomatales</taxon>
        <taxon>Ophiostomataceae</taxon>
        <taxon>Sporothrix</taxon>
    </lineage>
</organism>
<feature type="transmembrane region" description="Helical" evidence="7">
    <location>
        <begin position="217"/>
        <end position="236"/>
    </location>
</feature>
<dbReference type="PANTHER" id="PTHR23501:SF177">
    <property type="entry name" value="MAJOR FACILITATOR SUPERFAMILY (MFS) PROFILE DOMAIN-CONTAINING PROTEIN-RELATED"/>
    <property type="match status" value="1"/>
</dbReference>
<dbReference type="InterPro" id="IPR036259">
    <property type="entry name" value="MFS_trans_sf"/>
</dbReference>
<protein>
    <recommendedName>
        <fullName evidence="8">Major facilitator superfamily (MFS) profile domain-containing protein</fullName>
    </recommendedName>
</protein>
<keyword evidence="3 7" id="KW-0812">Transmembrane</keyword>
<evidence type="ECO:0000256" key="2">
    <source>
        <dbReference type="ARBA" id="ARBA00022448"/>
    </source>
</evidence>
<sequence length="595" mass="63293">MSSSTADGTLVVPKSTKARDEFISSQSSYTSADAEKTDVENGDLADFDQEKHQDDKEKQEDDDIDLEAAENQNATPAADEIDEADYPKGAKLAFIVLALALSIFLMSLDFTIVATAIPKITDEFHGLGDVAWYGSAFFLTVGGFQSSWGKAYKYFSLKYTYLLSIVIFELGSLICGVSPNSKALIVGRAIAGVGAAGIGSGSYTVIAVAAKPKDRPMFTGLIGGAYGIASVIGPLIGGAFTDKVTWRWCFYINLPIGGISALIILFLFQTPDHAKPVEAPLREKLLQMDPIGTVLVMGAVISYILALQYGGQTDPWNSGKVIGLLVAFGVLVIIFAAWEYFNGERSMIVPRLIASRNVWPNALFAFFFASSYFTIIYYLPIYFQSIDNVSPTASGVRNLPLIIAVTIGTIASGGIISKTGIATPFLPPMTAIAVVGTGLLYTLDIGTGHSKWIGYQVLAGLGYGFIFQIPVIYGQATSKPSDLAPTTALIIFFQTIGGAFMLSAAQSAFVNHMLLELPKTAPTVNPLQVVATGATELWTTFGPDVLPGVLRAYMSGIKVAFAITIASVGSAFIISLASSWKRINPEALKNAGGAA</sequence>
<comment type="subcellular location">
    <subcellularLocation>
        <location evidence="1">Membrane</location>
        <topology evidence="1">Multi-pass membrane protein</topology>
    </subcellularLocation>
</comment>
<dbReference type="Gene3D" id="1.20.1720.10">
    <property type="entry name" value="Multidrug resistance protein D"/>
    <property type="match status" value="1"/>
</dbReference>
<feature type="transmembrane region" description="Helical" evidence="7">
    <location>
        <begin position="289"/>
        <end position="309"/>
    </location>
</feature>
<feature type="region of interest" description="Disordered" evidence="6">
    <location>
        <begin position="20"/>
        <end position="62"/>
    </location>
</feature>
<feature type="transmembrane region" description="Helical" evidence="7">
    <location>
        <begin position="486"/>
        <end position="509"/>
    </location>
</feature>
<feature type="transmembrane region" description="Helical" evidence="7">
    <location>
        <begin position="321"/>
        <end position="341"/>
    </location>
</feature>
<dbReference type="PANTHER" id="PTHR23501">
    <property type="entry name" value="MAJOR FACILITATOR SUPERFAMILY"/>
    <property type="match status" value="1"/>
</dbReference>
<evidence type="ECO:0000313" key="10">
    <source>
        <dbReference type="Proteomes" id="UP001642405"/>
    </source>
</evidence>
<feature type="domain" description="Major facilitator superfamily (MFS) profile" evidence="8">
    <location>
        <begin position="95"/>
        <end position="581"/>
    </location>
</feature>
<feature type="transmembrane region" description="Helical" evidence="7">
    <location>
        <begin position="453"/>
        <end position="474"/>
    </location>
</feature>
<evidence type="ECO:0000259" key="8">
    <source>
        <dbReference type="PROSITE" id="PS50850"/>
    </source>
</evidence>
<keyword evidence="10" id="KW-1185">Reference proteome</keyword>
<evidence type="ECO:0000313" key="9">
    <source>
        <dbReference type="EMBL" id="CAK7217206.1"/>
    </source>
</evidence>
<evidence type="ECO:0000256" key="1">
    <source>
        <dbReference type="ARBA" id="ARBA00004141"/>
    </source>
</evidence>
<dbReference type="Gene3D" id="1.20.1250.20">
    <property type="entry name" value="MFS general substrate transporter like domains"/>
    <property type="match status" value="1"/>
</dbReference>
<comment type="caution">
    <text evidence="9">The sequence shown here is derived from an EMBL/GenBank/DDBJ whole genome shotgun (WGS) entry which is preliminary data.</text>
</comment>
<feature type="transmembrane region" description="Helical" evidence="7">
    <location>
        <begin position="130"/>
        <end position="148"/>
    </location>
</feature>
<keyword evidence="5 7" id="KW-0472">Membrane</keyword>
<evidence type="ECO:0000256" key="4">
    <source>
        <dbReference type="ARBA" id="ARBA00022989"/>
    </source>
</evidence>
<dbReference type="CDD" id="cd17502">
    <property type="entry name" value="MFS_Azr1_MDR_like"/>
    <property type="match status" value="1"/>
</dbReference>
<proteinExistence type="predicted"/>
<dbReference type="PROSITE" id="PS50850">
    <property type="entry name" value="MFS"/>
    <property type="match status" value="1"/>
</dbReference>
<feature type="transmembrane region" description="Helical" evidence="7">
    <location>
        <begin position="399"/>
        <end position="417"/>
    </location>
</feature>
<evidence type="ECO:0000256" key="3">
    <source>
        <dbReference type="ARBA" id="ARBA00022692"/>
    </source>
</evidence>
<feature type="transmembrane region" description="Helical" evidence="7">
    <location>
        <begin position="160"/>
        <end position="179"/>
    </location>
</feature>
<dbReference type="SUPFAM" id="SSF103473">
    <property type="entry name" value="MFS general substrate transporter"/>
    <property type="match status" value="1"/>
</dbReference>
<keyword evidence="2" id="KW-0813">Transport</keyword>
<dbReference type="InterPro" id="IPR011701">
    <property type="entry name" value="MFS"/>
</dbReference>
<evidence type="ECO:0000256" key="5">
    <source>
        <dbReference type="ARBA" id="ARBA00023136"/>
    </source>
</evidence>
<feature type="compositionally biased region" description="Basic and acidic residues" evidence="6">
    <location>
        <begin position="48"/>
        <end position="59"/>
    </location>
</feature>
<feature type="transmembrane region" description="Helical" evidence="7">
    <location>
        <begin position="92"/>
        <end position="118"/>
    </location>
</feature>
<dbReference type="Pfam" id="PF07690">
    <property type="entry name" value="MFS_1"/>
    <property type="match status" value="1"/>
</dbReference>
<gene>
    <name evidence="9" type="ORF">SCUCBS95973_003067</name>
</gene>
<feature type="transmembrane region" description="Helical" evidence="7">
    <location>
        <begin position="248"/>
        <end position="268"/>
    </location>
</feature>
<name>A0ABP0BDD2_9PEZI</name>
<accession>A0ABP0BDD2</accession>
<dbReference type="Proteomes" id="UP001642405">
    <property type="component" value="Unassembled WGS sequence"/>
</dbReference>
<evidence type="ECO:0000256" key="6">
    <source>
        <dbReference type="SAM" id="MobiDB-lite"/>
    </source>
</evidence>
<dbReference type="EMBL" id="CAWUHB010000013">
    <property type="protein sequence ID" value="CAK7217206.1"/>
    <property type="molecule type" value="Genomic_DNA"/>
</dbReference>
<feature type="transmembrane region" description="Helical" evidence="7">
    <location>
        <begin position="185"/>
        <end position="210"/>
    </location>
</feature>
<dbReference type="InterPro" id="IPR020846">
    <property type="entry name" value="MFS_dom"/>
</dbReference>
<evidence type="ECO:0000256" key="7">
    <source>
        <dbReference type="SAM" id="Phobius"/>
    </source>
</evidence>
<feature type="transmembrane region" description="Helical" evidence="7">
    <location>
        <begin position="362"/>
        <end position="379"/>
    </location>
</feature>
<keyword evidence="4 7" id="KW-1133">Transmembrane helix</keyword>